<feature type="non-terminal residue" evidence="3">
    <location>
        <position position="1"/>
    </location>
</feature>
<sequence length="388" mass="44306">NPQSAAAANPSSSRASSVMMMPVDPEPHMSSQFYTFNRASHRLMVRCLMAGRHPSPDEIRGVATPPVLASWRGVWKDRHEDTAYLTGWRRIQDKLQAQVDDLGNEVLFFKSNPYQFVPFIEQWGGIVQQFHIRPDLKHLGCKETLERMRDVWTVGAKVYGVPESYVKVCISTCPVCGSSSERAALQQSRRKRFEYTESFEVVARDVPQRLQHLAAKYKVVLCIRQKYIRYKPFLAEVKDYCCHRGGEPTGRKPGVLKRKRYMSKRCGCSFRIRAIVPITNYDEKEKTFAYQEEGVATFKLYAVHSGHEPGPHEGSARIIHRFVDPNSISEELAAEKEEDEARQVLLRQIQELQMELGSLERRLGNTSVDVLNSVCQDVSSAVLRLRSI</sequence>
<feature type="region of interest" description="Disordered" evidence="2">
    <location>
        <begin position="1"/>
        <end position="22"/>
    </location>
</feature>
<dbReference type="AlphaFoldDB" id="D8QX47"/>
<evidence type="ECO:0000313" key="3">
    <source>
        <dbReference type="EMBL" id="EFJ35751.1"/>
    </source>
</evidence>
<evidence type="ECO:0000256" key="2">
    <source>
        <dbReference type="SAM" id="MobiDB-lite"/>
    </source>
</evidence>
<feature type="non-terminal residue" evidence="3">
    <location>
        <position position="388"/>
    </location>
</feature>
<protein>
    <submittedName>
        <fullName evidence="3">Uncharacterized protein</fullName>
    </submittedName>
</protein>
<keyword evidence="4" id="KW-1185">Reference proteome</keyword>
<reference evidence="3 4" key="1">
    <citation type="journal article" date="2011" name="Science">
        <title>The Selaginella genome identifies genetic changes associated with the evolution of vascular plants.</title>
        <authorList>
            <person name="Banks J.A."/>
            <person name="Nishiyama T."/>
            <person name="Hasebe M."/>
            <person name="Bowman J.L."/>
            <person name="Gribskov M."/>
            <person name="dePamphilis C."/>
            <person name="Albert V.A."/>
            <person name="Aono N."/>
            <person name="Aoyama T."/>
            <person name="Ambrose B.A."/>
            <person name="Ashton N.W."/>
            <person name="Axtell M.J."/>
            <person name="Barker E."/>
            <person name="Barker M.S."/>
            <person name="Bennetzen J.L."/>
            <person name="Bonawitz N.D."/>
            <person name="Chapple C."/>
            <person name="Cheng C."/>
            <person name="Correa L.G."/>
            <person name="Dacre M."/>
            <person name="DeBarry J."/>
            <person name="Dreyer I."/>
            <person name="Elias M."/>
            <person name="Engstrom E.M."/>
            <person name="Estelle M."/>
            <person name="Feng L."/>
            <person name="Finet C."/>
            <person name="Floyd S.K."/>
            <person name="Frommer W.B."/>
            <person name="Fujita T."/>
            <person name="Gramzow L."/>
            <person name="Gutensohn M."/>
            <person name="Harholt J."/>
            <person name="Hattori M."/>
            <person name="Heyl A."/>
            <person name="Hirai T."/>
            <person name="Hiwatashi Y."/>
            <person name="Ishikawa M."/>
            <person name="Iwata M."/>
            <person name="Karol K.G."/>
            <person name="Koehler B."/>
            <person name="Kolukisaoglu U."/>
            <person name="Kubo M."/>
            <person name="Kurata T."/>
            <person name="Lalonde S."/>
            <person name="Li K."/>
            <person name="Li Y."/>
            <person name="Litt A."/>
            <person name="Lyons E."/>
            <person name="Manning G."/>
            <person name="Maruyama T."/>
            <person name="Michael T.P."/>
            <person name="Mikami K."/>
            <person name="Miyazaki S."/>
            <person name="Morinaga S."/>
            <person name="Murata T."/>
            <person name="Mueller-Roeber B."/>
            <person name="Nelson D.R."/>
            <person name="Obara M."/>
            <person name="Oguri Y."/>
            <person name="Olmstead R.G."/>
            <person name="Onodera N."/>
            <person name="Petersen B.L."/>
            <person name="Pils B."/>
            <person name="Prigge M."/>
            <person name="Rensing S.A."/>
            <person name="Riano-Pachon D.M."/>
            <person name="Roberts A.W."/>
            <person name="Sato Y."/>
            <person name="Scheller H.V."/>
            <person name="Schulz B."/>
            <person name="Schulz C."/>
            <person name="Shakirov E.V."/>
            <person name="Shibagaki N."/>
            <person name="Shinohara N."/>
            <person name="Shippen D.E."/>
            <person name="Soerensen I."/>
            <person name="Sotooka R."/>
            <person name="Sugimoto N."/>
            <person name="Sugita M."/>
            <person name="Sumikawa N."/>
            <person name="Tanurdzic M."/>
            <person name="Theissen G."/>
            <person name="Ulvskov P."/>
            <person name="Wakazuki S."/>
            <person name="Weng J.K."/>
            <person name="Willats W.W."/>
            <person name="Wipf D."/>
            <person name="Wolf P.G."/>
            <person name="Yang L."/>
            <person name="Zimmer A.D."/>
            <person name="Zhu Q."/>
            <person name="Mitros T."/>
            <person name="Hellsten U."/>
            <person name="Loque D."/>
            <person name="Otillar R."/>
            <person name="Salamov A."/>
            <person name="Schmutz J."/>
            <person name="Shapiro H."/>
            <person name="Lindquist E."/>
            <person name="Lucas S."/>
            <person name="Rokhsar D."/>
            <person name="Grigoriev I.V."/>
        </authorList>
    </citation>
    <scope>NUCLEOTIDE SEQUENCE [LARGE SCALE GENOMIC DNA]</scope>
</reference>
<evidence type="ECO:0000313" key="4">
    <source>
        <dbReference type="Proteomes" id="UP000001514"/>
    </source>
</evidence>
<feature type="coiled-coil region" evidence="1">
    <location>
        <begin position="335"/>
        <end position="369"/>
    </location>
</feature>
<dbReference type="PANTHER" id="PTHR37745:SF1">
    <property type="entry name" value="EXPRESSED PROTEIN"/>
    <property type="match status" value="1"/>
</dbReference>
<keyword evidence="1" id="KW-0175">Coiled coil</keyword>
<dbReference type="HOGENOM" id="CLU_026339_0_0_1"/>
<dbReference type="FunCoup" id="D8QX47">
    <property type="interactions" value="1776"/>
</dbReference>
<accession>D8QX47</accession>
<dbReference type="Gramene" id="EFJ35751">
    <property type="protein sequence ID" value="EFJ35751"/>
    <property type="gene ID" value="SELMODRAFT_62158"/>
</dbReference>
<dbReference type="Proteomes" id="UP000001514">
    <property type="component" value="Unassembled WGS sequence"/>
</dbReference>
<gene>
    <name evidence="3" type="ORF">SELMODRAFT_62158</name>
</gene>
<evidence type="ECO:0000256" key="1">
    <source>
        <dbReference type="SAM" id="Coils"/>
    </source>
</evidence>
<dbReference type="InParanoid" id="D8QX47"/>
<organism evidence="4">
    <name type="scientific">Selaginella moellendorffii</name>
    <name type="common">Spikemoss</name>
    <dbReference type="NCBI Taxonomy" id="88036"/>
    <lineage>
        <taxon>Eukaryota</taxon>
        <taxon>Viridiplantae</taxon>
        <taxon>Streptophyta</taxon>
        <taxon>Embryophyta</taxon>
        <taxon>Tracheophyta</taxon>
        <taxon>Lycopodiopsida</taxon>
        <taxon>Selaginellales</taxon>
        <taxon>Selaginellaceae</taxon>
        <taxon>Selaginella</taxon>
    </lineage>
</organism>
<name>D8QX47_SELML</name>
<dbReference type="PANTHER" id="PTHR37745">
    <property type="entry name" value="EXPRESSED PROTEIN"/>
    <property type="match status" value="1"/>
</dbReference>
<dbReference type="KEGG" id="smo:SELMODRAFT_62158"/>
<proteinExistence type="predicted"/>
<dbReference type="eggNOG" id="ENOG502QRZC">
    <property type="taxonomic scope" value="Eukaryota"/>
</dbReference>
<feature type="compositionally biased region" description="Low complexity" evidence="2">
    <location>
        <begin position="1"/>
        <end position="17"/>
    </location>
</feature>
<dbReference type="EMBL" id="GL377568">
    <property type="protein sequence ID" value="EFJ35751.1"/>
    <property type="molecule type" value="Genomic_DNA"/>
</dbReference>